<keyword evidence="4" id="KW-0029">Amino-acid transport</keyword>
<protein>
    <submittedName>
        <fullName evidence="7">ABC-type branched-subunit amino acid transport system substrate-binding protein</fullName>
    </submittedName>
</protein>
<evidence type="ECO:0000256" key="3">
    <source>
        <dbReference type="ARBA" id="ARBA00022729"/>
    </source>
</evidence>
<dbReference type="SUPFAM" id="SSF53822">
    <property type="entry name" value="Periplasmic binding protein-like I"/>
    <property type="match status" value="1"/>
</dbReference>
<feature type="chain" id="PRO_5030770214" evidence="5">
    <location>
        <begin position="22"/>
        <end position="385"/>
    </location>
</feature>
<dbReference type="CDD" id="cd19978">
    <property type="entry name" value="PBP1_ABC_ligand_binding-like"/>
    <property type="match status" value="1"/>
</dbReference>
<evidence type="ECO:0000256" key="1">
    <source>
        <dbReference type="ARBA" id="ARBA00010062"/>
    </source>
</evidence>
<reference evidence="7 8" key="1">
    <citation type="submission" date="2020-08" db="EMBL/GenBank/DDBJ databases">
        <title>Genomic Encyclopedia of Type Strains, Phase III (KMG-III): the genomes of soil and plant-associated and newly described type strains.</title>
        <authorList>
            <person name="Whitman W."/>
        </authorList>
    </citation>
    <scope>NUCLEOTIDE SEQUENCE [LARGE SCALE GENOMIC DNA]</scope>
    <source>
        <strain evidence="7 8">CECT 8897</strain>
    </source>
</reference>
<evidence type="ECO:0000256" key="4">
    <source>
        <dbReference type="ARBA" id="ARBA00022970"/>
    </source>
</evidence>
<evidence type="ECO:0000256" key="5">
    <source>
        <dbReference type="SAM" id="SignalP"/>
    </source>
</evidence>
<gene>
    <name evidence="7" type="ORF">FHS03_004811</name>
</gene>
<dbReference type="Proteomes" id="UP000541535">
    <property type="component" value="Unassembled WGS sequence"/>
</dbReference>
<feature type="signal peptide" evidence="5">
    <location>
        <begin position="1"/>
        <end position="21"/>
    </location>
</feature>
<accession>A0A7W5BEL5</accession>
<evidence type="ECO:0000313" key="7">
    <source>
        <dbReference type="EMBL" id="MBB3121719.1"/>
    </source>
</evidence>
<dbReference type="GO" id="GO:0006865">
    <property type="term" value="P:amino acid transport"/>
    <property type="evidence" value="ECO:0007669"/>
    <property type="project" value="UniProtKB-KW"/>
</dbReference>
<dbReference type="RefSeq" id="WP_183443409.1">
    <property type="nucleotide sequence ID" value="NZ_JACHXD010000019.1"/>
</dbReference>
<dbReference type="PANTHER" id="PTHR47235">
    <property type="entry name" value="BLR6548 PROTEIN"/>
    <property type="match status" value="1"/>
</dbReference>
<dbReference type="PRINTS" id="PR00337">
    <property type="entry name" value="LEUILEVALBP"/>
</dbReference>
<organism evidence="7 8">
    <name type="scientific">Pseudoduganella violacea</name>
    <dbReference type="NCBI Taxonomy" id="1715466"/>
    <lineage>
        <taxon>Bacteria</taxon>
        <taxon>Pseudomonadati</taxon>
        <taxon>Pseudomonadota</taxon>
        <taxon>Betaproteobacteria</taxon>
        <taxon>Burkholderiales</taxon>
        <taxon>Oxalobacteraceae</taxon>
        <taxon>Telluria group</taxon>
        <taxon>Pseudoduganella</taxon>
    </lineage>
</organism>
<comment type="similarity">
    <text evidence="1">Belongs to the leucine-binding protein family.</text>
</comment>
<feature type="domain" description="Leucine-binding protein" evidence="6">
    <location>
        <begin position="30"/>
        <end position="373"/>
    </location>
</feature>
<dbReference type="InterPro" id="IPR028082">
    <property type="entry name" value="Peripla_BP_I"/>
</dbReference>
<keyword evidence="3 5" id="KW-0732">Signal</keyword>
<evidence type="ECO:0000259" key="6">
    <source>
        <dbReference type="Pfam" id="PF13458"/>
    </source>
</evidence>
<dbReference type="Pfam" id="PF13458">
    <property type="entry name" value="Peripla_BP_6"/>
    <property type="match status" value="1"/>
</dbReference>
<comment type="caution">
    <text evidence="7">The sequence shown here is derived from an EMBL/GenBank/DDBJ whole genome shotgun (WGS) entry which is preliminary data.</text>
</comment>
<proteinExistence type="inferred from homology"/>
<name>A0A7W5BEL5_9BURK</name>
<dbReference type="InterPro" id="IPR000709">
    <property type="entry name" value="Leu_Ile_Val-bd"/>
</dbReference>
<evidence type="ECO:0000313" key="8">
    <source>
        <dbReference type="Proteomes" id="UP000541535"/>
    </source>
</evidence>
<keyword evidence="8" id="KW-1185">Reference proteome</keyword>
<dbReference type="Gene3D" id="3.40.50.2300">
    <property type="match status" value="2"/>
</dbReference>
<dbReference type="PANTHER" id="PTHR47235:SF1">
    <property type="entry name" value="BLR6548 PROTEIN"/>
    <property type="match status" value="1"/>
</dbReference>
<dbReference type="InterPro" id="IPR028081">
    <property type="entry name" value="Leu-bd"/>
</dbReference>
<dbReference type="EMBL" id="JACHXD010000019">
    <property type="protein sequence ID" value="MBB3121719.1"/>
    <property type="molecule type" value="Genomic_DNA"/>
</dbReference>
<keyword evidence="2" id="KW-0813">Transport</keyword>
<evidence type="ECO:0000256" key="2">
    <source>
        <dbReference type="ARBA" id="ARBA00022448"/>
    </source>
</evidence>
<dbReference type="AlphaFoldDB" id="A0A7W5BEL5"/>
<sequence length="385" mass="40835">MGSWLGCCLLAGILVATASHAGEPGVSDTQIRLGMVNAQSGAASGLGRSMLEGATAVFEDVNHRGGVHGRRIELVVADDGYDPDRAVDQTLKMIEQEQVFSLFGYVGTPTTNAVIPIVQEMKVPLVGAFTGAMALRQPVVREIINFRASYDDETDALVHYFVSRGVKRFGVMYQDDGFGQAVLGGTERALQRRSLALVAKGSFQRGTTAVKAALAALIGKQLEVVVMVGPYTPVAAFVREANQAGLNARLATVSFVGTDSLLQLLGTEGNGILISQVVPLPDDRTLPIADDCAAVLAKQVPDARLSFVNFEGCIAARAMVAALLQAGAGLTRERLLQSFEAFDRFDIGGLQLTLRPDNHQASTAVFLTRIVDGKIVPVGVAPRDK</sequence>